<dbReference type="SUPFAM" id="SSF69279">
    <property type="entry name" value="Phage tail proteins"/>
    <property type="match status" value="1"/>
</dbReference>
<dbReference type="NCBIfam" id="NF033848">
    <property type="entry name" value="VgrG_rel"/>
    <property type="match status" value="1"/>
</dbReference>
<sequence>MSETTFTTLLQVSVGGAELPEPLALLLIEGWVDASLNVPSAFQLTFSDKDGLLTTEFPRLTIGAPVVLHPFTDGRAGPPMLTGEVTALEVDADPASGRHLVVRGYDPAHRLLRNRPVVGYAQMTASDIVRRVAARCGVALGRVDATTTVYELATQPGTTDWDFLSGLAAENDVRLACDGDGRLEFTALPSAAGAPSDATPAAQSPYVLDFGANTLHSRVAMTAADQVDRVSVRGWDMLTRRTLVAPAPATANPGITAGLTPGQVTPLFGQAEATATRPPFTTQAQVTQAARALADDITGSFAELEVAVTGNPELRPGVPVSVNGAGTPFEGKYTATGVRHVFASGQPFTTWLTVSGRQFRSLYGLASGATASAPPMPGVALAVVTNTKDPLGLGRVRLRFPWLSDTYESDWSRVAQFGGVGGGGLLLPEVDDEVLCAFDRGSLAHPYVLAGLYNGVDRPPEEPKGRPPVDPTSGRVNWRALTARSGHTVELIESGGPGAAAGSGGGILLQTGGNGLRIELDEASTALTIGSDGSVTISGTRAVRVESAGDLTLKAGRSLSLEAVGQVAVKAGASVQLDAIGSVSLKAAVNASVTATTVTLTGATLRNGVPF</sequence>
<dbReference type="SUPFAM" id="SSF69255">
    <property type="entry name" value="gp5 N-terminal domain-like"/>
    <property type="match status" value="1"/>
</dbReference>
<dbReference type="Gene3D" id="2.40.50.230">
    <property type="entry name" value="Gp5 N-terminal domain"/>
    <property type="match status" value="1"/>
</dbReference>
<gene>
    <name evidence="2" type="ORF">SCLAV_p1191</name>
</gene>
<dbReference type="AlphaFoldDB" id="D5SL84"/>
<protein>
    <submittedName>
        <fullName evidence="2">Rhs element Vgr protein</fullName>
    </submittedName>
</protein>
<reference evidence="2 3" key="1">
    <citation type="journal article" date="2010" name="Genome Biol. Evol.">
        <title>The sequence of a 1.8-mb bacterial linear plasmid reveals a rich evolutionary reservoir of secondary metabolic pathways.</title>
        <authorList>
            <person name="Medema M.H."/>
            <person name="Trefzer A."/>
            <person name="Kovalchuk A."/>
            <person name="van den Berg M."/>
            <person name="Mueller U."/>
            <person name="Heijne W."/>
            <person name="Wu L."/>
            <person name="Alam M.T."/>
            <person name="Ronning C.M."/>
            <person name="Nierman W.C."/>
            <person name="Bovenberg R.A.L."/>
            <person name="Breitling R."/>
            <person name="Takano E."/>
        </authorList>
    </citation>
    <scope>NUCLEOTIDE SEQUENCE [LARGE SCALE GENOMIC DNA]</scope>
    <source>
        <strain evidence="3">ATCC 27064 / DSM 738 / JCM 4710 / NBRC 13307 / NCIMB 12785 / NRRL 3585 / VKM Ac-602</strain>
        <plasmid evidence="2">pSCL4</plasmid>
    </source>
</reference>
<geneLocation type="plasmid" evidence="2 3">
    <name>pSCL4</name>
</geneLocation>
<dbReference type="InterPro" id="IPR047702">
    <property type="entry name" value="VgrG-rel"/>
</dbReference>
<evidence type="ECO:0000259" key="1">
    <source>
        <dbReference type="Pfam" id="PF04717"/>
    </source>
</evidence>
<dbReference type="RefSeq" id="WP_003963526.1">
    <property type="nucleotide sequence ID" value="NZ_CM000914.1"/>
</dbReference>
<dbReference type="OrthoDB" id="1907165at2"/>
<keyword evidence="3" id="KW-1185">Reference proteome</keyword>
<dbReference type="GeneID" id="93734268"/>
<dbReference type="Proteomes" id="UP000002357">
    <property type="component" value="Plasmid pSCL4"/>
</dbReference>
<proteinExistence type="predicted"/>
<feature type="domain" description="Gp5/Type VI secretion system Vgr protein OB-fold" evidence="1">
    <location>
        <begin position="381"/>
        <end position="453"/>
    </location>
</feature>
<evidence type="ECO:0000313" key="2">
    <source>
        <dbReference type="EMBL" id="EFG04677.2"/>
    </source>
</evidence>
<name>D5SL84_STRCL</name>
<dbReference type="Pfam" id="PF05954">
    <property type="entry name" value="Phage_GPD"/>
    <property type="match status" value="1"/>
</dbReference>
<dbReference type="eggNOG" id="COG3501">
    <property type="taxonomic scope" value="Bacteria"/>
</dbReference>
<dbReference type="InterPro" id="IPR037026">
    <property type="entry name" value="Vgr_OB-fold_dom_sf"/>
</dbReference>
<dbReference type="EMBL" id="CM000914">
    <property type="protein sequence ID" value="EFG04677.2"/>
    <property type="molecule type" value="Genomic_DNA"/>
</dbReference>
<keyword evidence="2" id="KW-0614">Plasmid</keyword>
<dbReference type="InterPro" id="IPR006531">
    <property type="entry name" value="Gp5/Vgr_OB"/>
</dbReference>
<dbReference type="KEGG" id="sclf:BB341_30035"/>
<dbReference type="Pfam" id="PF04717">
    <property type="entry name" value="Phage_base_V"/>
    <property type="match status" value="1"/>
</dbReference>
<accession>D5SL84</accession>
<evidence type="ECO:0000313" key="3">
    <source>
        <dbReference type="Proteomes" id="UP000002357"/>
    </source>
</evidence>
<organism evidence="2 3">
    <name type="scientific">Streptomyces clavuligerus</name>
    <dbReference type="NCBI Taxonomy" id="1901"/>
    <lineage>
        <taxon>Bacteria</taxon>
        <taxon>Bacillati</taxon>
        <taxon>Actinomycetota</taxon>
        <taxon>Actinomycetes</taxon>
        <taxon>Kitasatosporales</taxon>
        <taxon>Streptomycetaceae</taxon>
        <taxon>Streptomyces</taxon>
    </lineage>
</organism>